<dbReference type="InterPro" id="IPR007045">
    <property type="entry name" value="KduI"/>
</dbReference>
<comment type="pathway">
    <text evidence="2 7">Glycan metabolism; pectin degradation; 2-dehydro-3-deoxy-D-gluconate from pectin: step 4/5.</text>
</comment>
<evidence type="ECO:0000256" key="3">
    <source>
        <dbReference type="ARBA" id="ARBA00008086"/>
    </source>
</evidence>
<feature type="binding site" evidence="7">
    <location>
        <position position="202"/>
    </location>
    <ligand>
        <name>Zn(2+)</name>
        <dbReference type="ChEBI" id="CHEBI:29105"/>
    </ligand>
</feature>
<dbReference type="GO" id="GO:0019698">
    <property type="term" value="P:D-galacturonate catabolic process"/>
    <property type="evidence" value="ECO:0007669"/>
    <property type="project" value="TreeGrafter"/>
</dbReference>
<proteinExistence type="inferred from homology"/>
<organism evidence="8 9">
    <name type="scientific">Mangrovibacter phragmitis</name>
    <dbReference type="NCBI Taxonomy" id="1691903"/>
    <lineage>
        <taxon>Bacteria</taxon>
        <taxon>Pseudomonadati</taxon>
        <taxon>Pseudomonadota</taxon>
        <taxon>Gammaproteobacteria</taxon>
        <taxon>Enterobacterales</taxon>
        <taxon>Enterobacteriaceae</taxon>
        <taxon>Mangrovibacter</taxon>
    </lineage>
</organism>
<evidence type="ECO:0000256" key="5">
    <source>
        <dbReference type="ARBA" id="ARBA00022833"/>
    </source>
</evidence>
<feature type="binding site" evidence="7">
    <location>
        <position position="207"/>
    </location>
    <ligand>
        <name>Zn(2+)</name>
        <dbReference type="ChEBI" id="CHEBI:29105"/>
    </ligand>
</feature>
<dbReference type="GO" id="GO:0008697">
    <property type="term" value="F:4-deoxy-L-threo-5-hexosulose-uronate ketol-isomerase activity"/>
    <property type="evidence" value="ECO:0007669"/>
    <property type="project" value="UniProtKB-UniRule"/>
</dbReference>
<evidence type="ECO:0000256" key="2">
    <source>
        <dbReference type="ARBA" id="ARBA00005148"/>
    </source>
</evidence>
<comment type="caution">
    <text evidence="8">The sequence shown here is derived from an EMBL/GenBank/DDBJ whole genome shotgun (WGS) entry which is preliminary data.</text>
</comment>
<evidence type="ECO:0000313" key="9">
    <source>
        <dbReference type="Proteomes" id="UP000078225"/>
    </source>
</evidence>
<dbReference type="Pfam" id="PF04962">
    <property type="entry name" value="KduI"/>
    <property type="match status" value="1"/>
</dbReference>
<dbReference type="STRING" id="1691903.A9B99_21215"/>
<dbReference type="NCBIfam" id="NF002091">
    <property type="entry name" value="PRK00924.1"/>
    <property type="match status" value="1"/>
</dbReference>
<dbReference type="GO" id="GO:0008270">
    <property type="term" value="F:zinc ion binding"/>
    <property type="evidence" value="ECO:0007669"/>
    <property type="project" value="UniProtKB-UniRule"/>
</dbReference>
<dbReference type="GO" id="GO:0042840">
    <property type="term" value="P:D-glucuronate catabolic process"/>
    <property type="evidence" value="ECO:0007669"/>
    <property type="project" value="TreeGrafter"/>
</dbReference>
<reference evidence="9" key="1">
    <citation type="submission" date="2016-05" db="EMBL/GenBank/DDBJ databases">
        <authorList>
            <person name="Behera P."/>
            <person name="Vaishampayan P."/>
            <person name="Singh N."/>
            <person name="Raina V."/>
            <person name="Suar M."/>
            <person name="Pattnaik A."/>
            <person name="Rastogi G."/>
        </authorList>
    </citation>
    <scope>NUCLEOTIDE SEQUENCE [LARGE SCALE GENOMIC DNA]</scope>
    <source>
        <strain evidence="9">MP23</strain>
    </source>
</reference>
<dbReference type="AlphaFoldDB" id="A0A1B7L5L2"/>
<comment type="similarity">
    <text evidence="3 7">Belongs to the KduI family.</text>
</comment>
<dbReference type="HAMAP" id="MF_00687">
    <property type="entry name" value="KduI"/>
    <property type="match status" value="1"/>
</dbReference>
<dbReference type="CDD" id="cd20294">
    <property type="entry name" value="cupin_KduI_N"/>
    <property type="match status" value="1"/>
</dbReference>
<dbReference type="OrthoDB" id="9770644at2"/>
<comment type="function">
    <text evidence="7">Catalyzes the isomerization of 5-dehydro-4-deoxy-D-glucuronate to 3-deoxy-D-glycero-2,5-hexodiulosonate.</text>
</comment>
<evidence type="ECO:0000256" key="6">
    <source>
        <dbReference type="ARBA" id="ARBA00023235"/>
    </source>
</evidence>
<accession>A0A1B7L5L2</accession>
<feature type="binding site" evidence="7">
    <location>
        <position position="200"/>
    </location>
    <ligand>
        <name>Zn(2+)</name>
        <dbReference type="ChEBI" id="CHEBI:29105"/>
    </ligand>
</feature>
<dbReference type="PANTHER" id="PTHR38461">
    <property type="entry name" value="4-DEOXY-L-THREO-5-HEXOSULOSE-URONATE KETOL-ISOMERASE"/>
    <property type="match status" value="1"/>
</dbReference>
<dbReference type="Proteomes" id="UP000078225">
    <property type="component" value="Unassembled WGS sequence"/>
</dbReference>
<dbReference type="EC" id="5.3.1.17" evidence="7"/>
<evidence type="ECO:0000256" key="7">
    <source>
        <dbReference type="HAMAP-Rule" id="MF_00687"/>
    </source>
</evidence>
<evidence type="ECO:0000313" key="8">
    <source>
        <dbReference type="EMBL" id="OAT77566.1"/>
    </source>
</evidence>
<dbReference type="InterPro" id="IPR011051">
    <property type="entry name" value="RmlC_Cupin_sf"/>
</dbReference>
<dbReference type="InterPro" id="IPR014710">
    <property type="entry name" value="RmlC-like_jellyroll"/>
</dbReference>
<keyword evidence="9" id="KW-1185">Reference proteome</keyword>
<feature type="binding site" evidence="7">
    <location>
        <position position="249"/>
    </location>
    <ligand>
        <name>Zn(2+)</name>
        <dbReference type="ChEBI" id="CHEBI:29105"/>
    </ligand>
</feature>
<dbReference type="Gene3D" id="2.60.120.520">
    <property type="entry name" value="pectin degrading enzyme 5-keto 4- deoxyuronate isomerase, domain 1"/>
    <property type="match status" value="1"/>
</dbReference>
<dbReference type="EMBL" id="LYRP01000007">
    <property type="protein sequence ID" value="OAT77566.1"/>
    <property type="molecule type" value="Genomic_DNA"/>
</dbReference>
<dbReference type="RefSeq" id="WP_064596794.1">
    <property type="nucleotide sequence ID" value="NZ_LYRP01000007.1"/>
</dbReference>
<evidence type="ECO:0000256" key="1">
    <source>
        <dbReference type="ARBA" id="ARBA00000552"/>
    </source>
</evidence>
<name>A0A1B7L5L2_9ENTR</name>
<comment type="catalytic activity">
    <reaction evidence="1 7">
        <text>5-dehydro-4-deoxy-D-glucuronate = 3-deoxy-D-glycero-2,5-hexodiulosonate</text>
        <dbReference type="Rhea" id="RHEA:23896"/>
        <dbReference type="ChEBI" id="CHEBI:17117"/>
        <dbReference type="ChEBI" id="CHEBI:29071"/>
        <dbReference type="EC" id="5.3.1.17"/>
    </reaction>
</comment>
<keyword evidence="6 7" id="KW-0413">Isomerase</keyword>
<sequence>MKTAWNTHPDDVRTYDSERLRDMFLTESLFTPGDINVVYSHIDRVVALGVCPQATPLALDEVIDTKAFGTPFFLARREMGLVNLGGPVEVTCNEGDSYQLDYLDGLYLGMGTQAVSFRSLSEDPPTETAVYCLSAPAHHSWPSRIIKREEARQVELGSQQNANLRLLTQYLHPDVLTTCQLCMGITHLRPGNVWNTMPAHTHARRMEAYLYFNMAPDQVVFHFMGDPRETRHLVVRNKQLVLSPSWSIHSGCGTRQYSFVWGMAGENQTFDDMDFVAMTDLR</sequence>
<dbReference type="PANTHER" id="PTHR38461:SF1">
    <property type="entry name" value="4-DEOXY-L-THREO-5-HEXOSULOSE-URONATE KETOL-ISOMERASE"/>
    <property type="match status" value="1"/>
</dbReference>
<dbReference type="SUPFAM" id="SSF51182">
    <property type="entry name" value="RmlC-like cupins"/>
    <property type="match status" value="1"/>
</dbReference>
<evidence type="ECO:0000256" key="4">
    <source>
        <dbReference type="ARBA" id="ARBA00022723"/>
    </source>
</evidence>
<dbReference type="GO" id="GO:0045490">
    <property type="term" value="P:pectin catabolic process"/>
    <property type="evidence" value="ECO:0007669"/>
    <property type="project" value="UniProtKB-UniRule"/>
</dbReference>
<dbReference type="InterPro" id="IPR027449">
    <property type="entry name" value="KduI_N"/>
</dbReference>
<dbReference type="UniPathway" id="UPA00545">
    <property type="reaction ID" value="UER00826"/>
</dbReference>
<dbReference type="Gene3D" id="2.60.120.10">
    <property type="entry name" value="Jelly Rolls"/>
    <property type="match status" value="1"/>
</dbReference>
<comment type="cofactor">
    <cofactor evidence="7">
        <name>Zn(2+)</name>
        <dbReference type="ChEBI" id="CHEBI:29105"/>
    </cofactor>
    <text evidence="7">Binds 1 zinc ion per subunit.</text>
</comment>
<protein>
    <recommendedName>
        <fullName evidence="7">4-deoxy-L-threo-5-hexosulose-uronate ketol-isomerase</fullName>
        <ecNumber evidence="7">5.3.1.17</ecNumber>
    </recommendedName>
    <alternativeName>
        <fullName evidence="7">5-keto-4-deoxyuronate isomerase</fullName>
    </alternativeName>
    <alternativeName>
        <fullName evidence="7">DKI isomerase</fullName>
    </alternativeName>
</protein>
<gene>
    <name evidence="7" type="primary">kduI</name>
    <name evidence="8" type="ORF">A9B99_21215</name>
</gene>
<keyword evidence="5 7" id="KW-0862">Zinc</keyword>
<keyword evidence="4 7" id="KW-0479">Metal-binding</keyword>
<dbReference type="InterPro" id="IPR021120">
    <property type="entry name" value="KduI/IolB_isomerase"/>
</dbReference>
<dbReference type="CDD" id="cd20491">
    <property type="entry name" value="cupin_KduI_C"/>
    <property type="match status" value="1"/>
</dbReference>